<dbReference type="Proteomes" id="UP000673691">
    <property type="component" value="Unassembled WGS sequence"/>
</dbReference>
<evidence type="ECO:0000256" key="1">
    <source>
        <dbReference type="SAM" id="MobiDB-lite"/>
    </source>
</evidence>
<keyword evidence="3" id="KW-1185">Reference proteome</keyword>
<gene>
    <name evidence="2" type="ORF">BJ554DRAFT_7081</name>
</gene>
<feature type="region of interest" description="Disordered" evidence="1">
    <location>
        <begin position="1"/>
        <end position="73"/>
    </location>
</feature>
<reference evidence="2 3" key="1">
    <citation type="journal article" name="Sci. Rep.">
        <title>Genome-scale phylogenetic analyses confirm Olpidium as the closest living zoosporic fungus to the non-flagellated, terrestrial fungi.</title>
        <authorList>
            <person name="Chang Y."/>
            <person name="Rochon D."/>
            <person name="Sekimoto S."/>
            <person name="Wang Y."/>
            <person name="Chovatia M."/>
            <person name="Sandor L."/>
            <person name="Salamov A."/>
            <person name="Grigoriev I.V."/>
            <person name="Stajich J.E."/>
            <person name="Spatafora J.W."/>
        </authorList>
    </citation>
    <scope>NUCLEOTIDE SEQUENCE [LARGE SCALE GENOMIC DNA]</scope>
    <source>
        <strain evidence="2">S191</strain>
    </source>
</reference>
<dbReference type="EMBL" id="JAEFCI010004657">
    <property type="protein sequence ID" value="KAG5460823.1"/>
    <property type="molecule type" value="Genomic_DNA"/>
</dbReference>
<evidence type="ECO:0000313" key="3">
    <source>
        <dbReference type="Proteomes" id="UP000673691"/>
    </source>
</evidence>
<accession>A0A8H8DJK8</accession>
<organism evidence="2 3">
    <name type="scientific">Olpidium bornovanus</name>
    <dbReference type="NCBI Taxonomy" id="278681"/>
    <lineage>
        <taxon>Eukaryota</taxon>
        <taxon>Fungi</taxon>
        <taxon>Fungi incertae sedis</taxon>
        <taxon>Olpidiomycota</taxon>
        <taxon>Olpidiomycotina</taxon>
        <taxon>Olpidiomycetes</taxon>
        <taxon>Olpidiales</taxon>
        <taxon>Olpidiaceae</taxon>
        <taxon>Olpidium</taxon>
    </lineage>
</organism>
<protein>
    <submittedName>
        <fullName evidence="2">Uncharacterized protein</fullName>
    </submittedName>
</protein>
<comment type="caution">
    <text evidence="2">The sequence shown here is derived from an EMBL/GenBank/DDBJ whole genome shotgun (WGS) entry which is preliminary data.</text>
</comment>
<evidence type="ECO:0000313" key="2">
    <source>
        <dbReference type="EMBL" id="KAG5460823.1"/>
    </source>
</evidence>
<feature type="non-terminal residue" evidence="2">
    <location>
        <position position="1"/>
    </location>
</feature>
<sequence length="73" mass="7656">EKLQQACTAAAEPPANTQQKLKRGIGQSGGPNSTFPKRANLGCRPGTTFSSAAIPPEGVSTSERRSCRLLLES</sequence>
<name>A0A8H8DJK8_9FUNG</name>
<dbReference type="AlphaFoldDB" id="A0A8H8DJK8"/>
<proteinExistence type="predicted"/>